<dbReference type="SUPFAM" id="SSF53098">
    <property type="entry name" value="Ribonuclease H-like"/>
    <property type="match status" value="1"/>
</dbReference>
<dbReference type="EMBL" id="BMAT01004832">
    <property type="protein sequence ID" value="GFR81492.1"/>
    <property type="molecule type" value="Genomic_DNA"/>
</dbReference>
<feature type="compositionally biased region" description="Basic residues" evidence="1">
    <location>
        <begin position="64"/>
        <end position="86"/>
    </location>
</feature>
<gene>
    <name evidence="3" type="ORF">ElyMa_002342100</name>
</gene>
<feature type="region of interest" description="Disordered" evidence="1">
    <location>
        <begin position="51"/>
        <end position="112"/>
    </location>
</feature>
<protein>
    <submittedName>
        <fullName evidence="3">Reverse transcriptase</fullName>
    </submittedName>
</protein>
<dbReference type="PROSITE" id="PS50879">
    <property type="entry name" value="RNASE_H_1"/>
    <property type="match status" value="1"/>
</dbReference>
<name>A0AAV4G793_9GAST</name>
<evidence type="ECO:0000259" key="2">
    <source>
        <dbReference type="PROSITE" id="PS50879"/>
    </source>
</evidence>
<keyword evidence="3" id="KW-0695">RNA-directed DNA polymerase</keyword>
<feature type="compositionally biased region" description="Basic and acidic residues" evidence="1">
    <location>
        <begin position="97"/>
        <end position="112"/>
    </location>
</feature>
<dbReference type="InterPro" id="IPR012337">
    <property type="entry name" value="RNaseH-like_sf"/>
</dbReference>
<comment type="caution">
    <text evidence="3">The sequence shown here is derived from an EMBL/GenBank/DDBJ whole genome shotgun (WGS) entry which is preliminary data.</text>
</comment>
<accession>A0AAV4G793</accession>
<keyword evidence="4" id="KW-1185">Reference proteome</keyword>
<dbReference type="GO" id="GO:0003676">
    <property type="term" value="F:nucleic acid binding"/>
    <property type="evidence" value="ECO:0007669"/>
    <property type="project" value="InterPro"/>
</dbReference>
<organism evidence="3 4">
    <name type="scientific">Elysia marginata</name>
    <dbReference type="NCBI Taxonomy" id="1093978"/>
    <lineage>
        <taxon>Eukaryota</taxon>
        <taxon>Metazoa</taxon>
        <taxon>Spiralia</taxon>
        <taxon>Lophotrochozoa</taxon>
        <taxon>Mollusca</taxon>
        <taxon>Gastropoda</taxon>
        <taxon>Heterobranchia</taxon>
        <taxon>Euthyneura</taxon>
        <taxon>Panpulmonata</taxon>
        <taxon>Sacoglossa</taxon>
        <taxon>Placobranchoidea</taxon>
        <taxon>Plakobranchidae</taxon>
        <taxon>Elysia</taxon>
    </lineage>
</organism>
<keyword evidence="3" id="KW-0808">Transferase</keyword>
<sequence length="381" mass="43079">MLQQLGSTGKLFLLNIINQSWKQGRTPRAWKNAHVVPILKKDMDPKELKSYRPIPLTSCTGKPKGYKAKPKHQAIRPTAKKGRTSKLPRSSTGPPSKPEKTCSKPQKEDHERLSLIKRLASTSWGSDMDTLRSLYLGYVRSVLDYNLCLQASSSKTVQSEIDRVQNHALRFICGGMRSTPTAACEIHARIEPLGLRREKATLEMYERAQRMNPLHPVKLLVENWKKKDRIQYPTIMHHITTLQERCHLSNDRKPICRVPKIPPNKEMKSPEVINHLKNLDTNKKTDPALLKLEAEITILTYPPDWIHIYTDGSAFKATVNAGYGVYHGCFPDGTSKEIYGACGETCSNYEAETIGIQSALELLNTTLKKHPTAKKKCSDFL</sequence>
<dbReference type="Gene3D" id="3.30.420.10">
    <property type="entry name" value="Ribonuclease H-like superfamily/Ribonuclease H"/>
    <property type="match status" value="1"/>
</dbReference>
<reference evidence="3 4" key="1">
    <citation type="journal article" date="2021" name="Elife">
        <title>Chloroplast acquisition without the gene transfer in kleptoplastic sea slugs, Plakobranchus ocellatus.</title>
        <authorList>
            <person name="Maeda T."/>
            <person name="Takahashi S."/>
            <person name="Yoshida T."/>
            <person name="Shimamura S."/>
            <person name="Takaki Y."/>
            <person name="Nagai Y."/>
            <person name="Toyoda A."/>
            <person name="Suzuki Y."/>
            <person name="Arimoto A."/>
            <person name="Ishii H."/>
            <person name="Satoh N."/>
            <person name="Nishiyama T."/>
            <person name="Hasebe M."/>
            <person name="Maruyama T."/>
            <person name="Minagawa J."/>
            <person name="Obokata J."/>
            <person name="Shigenobu S."/>
        </authorList>
    </citation>
    <scope>NUCLEOTIDE SEQUENCE [LARGE SCALE GENOMIC DNA]</scope>
</reference>
<proteinExistence type="predicted"/>
<evidence type="ECO:0000313" key="3">
    <source>
        <dbReference type="EMBL" id="GFR81492.1"/>
    </source>
</evidence>
<dbReference type="InterPro" id="IPR036397">
    <property type="entry name" value="RNaseH_sf"/>
</dbReference>
<dbReference type="GO" id="GO:0004523">
    <property type="term" value="F:RNA-DNA hybrid ribonuclease activity"/>
    <property type="evidence" value="ECO:0007669"/>
    <property type="project" value="InterPro"/>
</dbReference>
<dbReference type="GO" id="GO:0003964">
    <property type="term" value="F:RNA-directed DNA polymerase activity"/>
    <property type="evidence" value="ECO:0007669"/>
    <property type="project" value="UniProtKB-KW"/>
</dbReference>
<evidence type="ECO:0000313" key="4">
    <source>
        <dbReference type="Proteomes" id="UP000762676"/>
    </source>
</evidence>
<dbReference type="InterPro" id="IPR002156">
    <property type="entry name" value="RNaseH_domain"/>
</dbReference>
<dbReference type="Proteomes" id="UP000762676">
    <property type="component" value="Unassembled WGS sequence"/>
</dbReference>
<dbReference type="AlphaFoldDB" id="A0AAV4G793"/>
<keyword evidence="3" id="KW-0548">Nucleotidyltransferase</keyword>
<evidence type="ECO:0000256" key="1">
    <source>
        <dbReference type="SAM" id="MobiDB-lite"/>
    </source>
</evidence>
<feature type="domain" description="RNase H type-1" evidence="2">
    <location>
        <begin position="302"/>
        <end position="381"/>
    </location>
</feature>